<evidence type="ECO:0000313" key="1">
    <source>
        <dbReference type="EMBL" id="QJD85224.1"/>
    </source>
</evidence>
<accession>A0A7Z2VLG3</accession>
<name>A0A7Z2VLG3_9BACL</name>
<keyword evidence="2" id="KW-1185">Reference proteome</keyword>
<dbReference type="AlphaFoldDB" id="A0A7Z2VLG3"/>
<reference evidence="1 2" key="1">
    <citation type="submission" date="2020-04" db="EMBL/GenBank/DDBJ databases">
        <title>Genome sequencing of novel species.</title>
        <authorList>
            <person name="Heo J."/>
            <person name="Kim S.-J."/>
            <person name="Kim J.-S."/>
            <person name="Hong S.-B."/>
            <person name="Kwon S.-W."/>
        </authorList>
    </citation>
    <scope>NUCLEOTIDE SEQUENCE [LARGE SCALE GENOMIC DNA]</scope>
    <source>
        <strain evidence="1 2">MFER-1</strain>
    </source>
</reference>
<dbReference type="KEGG" id="cheb:HH215_19965"/>
<gene>
    <name evidence="1" type="ORF">HH215_19965</name>
</gene>
<dbReference type="Proteomes" id="UP000502248">
    <property type="component" value="Chromosome"/>
</dbReference>
<evidence type="ECO:0000313" key="2">
    <source>
        <dbReference type="Proteomes" id="UP000502248"/>
    </source>
</evidence>
<proteinExistence type="predicted"/>
<dbReference type="EMBL" id="CP051680">
    <property type="protein sequence ID" value="QJD85224.1"/>
    <property type="molecule type" value="Genomic_DNA"/>
</dbReference>
<organism evidence="1 2">
    <name type="scientific">Cohnella herbarum</name>
    <dbReference type="NCBI Taxonomy" id="2728023"/>
    <lineage>
        <taxon>Bacteria</taxon>
        <taxon>Bacillati</taxon>
        <taxon>Bacillota</taxon>
        <taxon>Bacilli</taxon>
        <taxon>Bacillales</taxon>
        <taxon>Paenibacillaceae</taxon>
        <taxon>Cohnella</taxon>
    </lineage>
</organism>
<protein>
    <submittedName>
        <fullName evidence="1">Uncharacterized protein</fullName>
    </submittedName>
</protein>
<dbReference type="RefSeq" id="WP_169281489.1">
    <property type="nucleotide sequence ID" value="NZ_CP051680.1"/>
</dbReference>
<sequence>MIIVSIHGTIDLRNQDQAARLESLNALFKALYDQLEIVQEVIIDGVAYRENYNNYLLENLMNIKSIEIKTVHEAIIVNDIKADLKDYLPKLIKACDSISELFYGVMKDEDWNHFGQLTEGMQWVGQSVHVLLENAKRMEGIPTIILTRFVSEVEGQIEDLEAGLQQNDYSRAGDIIKYELPDTFKALLNHLEAEVYS</sequence>